<dbReference type="GO" id="GO:0009007">
    <property type="term" value="F:site-specific DNA-methyltransferase (adenine-specific) activity"/>
    <property type="evidence" value="ECO:0007669"/>
    <property type="project" value="UniProtKB-EC"/>
</dbReference>
<dbReference type="GO" id="GO:0006304">
    <property type="term" value="P:DNA modification"/>
    <property type="evidence" value="ECO:0007669"/>
    <property type="project" value="InterPro"/>
</dbReference>
<dbReference type="EMBL" id="LAJX01000004">
    <property type="protein sequence ID" value="KJV08081.1"/>
    <property type="molecule type" value="Genomic_DNA"/>
</dbReference>
<dbReference type="SUPFAM" id="SSF53335">
    <property type="entry name" value="S-adenosyl-L-methionine-dependent methyltransferases"/>
    <property type="match status" value="1"/>
</dbReference>
<gene>
    <name evidence="2" type="ORF">VZ94_00545</name>
</gene>
<protein>
    <recommendedName>
        <fullName evidence="1">Type II methyltransferase M.TaqI-like domain-containing protein</fullName>
    </recommendedName>
</protein>
<dbReference type="PANTHER" id="PTHR41313">
    <property type="entry name" value="ADENINE-SPECIFIC METHYLTRANSFERASE"/>
    <property type="match status" value="1"/>
</dbReference>
<reference evidence="2 3" key="2">
    <citation type="journal article" date="2016" name="Microb. Ecol.">
        <title>Genome Characteristics of a Novel Type I Methanotroph (Sn10-6) Isolated from a Flooded Indian Rice Field.</title>
        <authorList>
            <person name="Rahalkar M.C."/>
            <person name="Pandit P.S."/>
            <person name="Dhakephalkar P.K."/>
            <person name="Pore S."/>
            <person name="Arora P."/>
            <person name="Kapse N."/>
        </authorList>
    </citation>
    <scope>NUCLEOTIDE SEQUENCE [LARGE SCALE GENOMIC DNA]</scope>
    <source>
        <strain evidence="2 3">Sn10-6</strain>
    </source>
</reference>
<accession>A0A0F3IMZ8</accession>
<feature type="domain" description="Type II methyltransferase M.TaqI-like" evidence="1">
    <location>
        <begin position="187"/>
        <end position="287"/>
    </location>
</feature>
<dbReference type="Proteomes" id="UP000033684">
    <property type="component" value="Unassembled WGS sequence"/>
</dbReference>
<evidence type="ECO:0000259" key="1">
    <source>
        <dbReference type="Pfam" id="PF07669"/>
    </source>
</evidence>
<dbReference type="AlphaFoldDB" id="A0A0F3IMZ8"/>
<dbReference type="RefSeq" id="WP_045777720.1">
    <property type="nucleotide sequence ID" value="NZ_LAJX01000004.1"/>
</dbReference>
<dbReference type="Pfam" id="PF07669">
    <property type="entry name" value="Eco57I"/>
    <property type="match status" value="1"/>
</dbReference>
<dbReference type="CDD" id="cd02440">
    <property type="entry name" value="AdoMet_MTases"/>
    <property type="match status" value="1"/>
</dbReference>
<dbReference type="Gene3D" id="3.40.50.150">
    <property type="entry name" value="Vaccinia Virus protein VP39"/>
    <property type="match status" value="1"/>
</dbReference>
<sequence>MLSFKEKRELQKIISAQNAILAGNPSFSEKRAAQKAKADALIKLGVVGDAKEALTPLEEQVISTQVDNSDYGLQASGVKTREKINAQVKSITDLIRAGKDPATLTSDEINLLKQYSGKGGLTINSQHEYYTPTHVAQGVWDALKINGFENGNVLEPSSGAGVFLATKPQGVIATGTEIDETSATVAQVLNPNDKVSNSSFELLAVNADDNSFDAVIGNVPFGNARGASAHDDPEYKNEKLIERYFVQRVIDKVKPGGLICLIVPVNIIQAKGKAWEKFRIAISKKAEFLGGHKLPSKTFGKQGTDVVVDVLVMRKHGAEFLSRVDDLTF</sequence>
<dbReference type="PATRIC" id="fig|1632867.3.peg.4232"/>
<proteinExistence type="predicted"/>
<dbReference type="PRINTS" id="PR00507">
    <property type="entry name" value="N12N6MTFRASE"/>
</dbReference>
<dbReference type="InterPro" id="IPR029063">
    <property type="entry name" value="SAM-dependent_MTases_sf"/>
</dbReference>
<evidence type="ECO:0000313" key="2">
    <source>
        <dbReference type="EMBL" id="KJV08081.1"/>
    </source>
</evidence>
<comment type="caution">
    <text evidence="2">The sequence shown here is derived from an EMBL/GenBank/DDBJ whole genome shotgun (WGS) entry which is preliminary data.</text>
</comment>
<dbReference type="PANTHER" id="PTHR41313:SF1">
    <property type="entry name" value="DNA METHYLASE ADENINE-SPECIFIC DOMAIN-CONTAINING PROTEIN"/>
    <property type="match status" value="1"/>
</dbReference>
<dbReference type="InterPro" id="IPR052933">
    <property type="entry name" value="DNA_Protect_Modify"/>
</dbReference>
<dbReference type="InterPro" id="IPR011639">
    <property type="entry name" value="MethylTrfase_TaqI-like_dom"/>
</dbReference>
<name>A0A0F3IMZ8_9GAMM</name>
<keyword evidence="3" id="KW-1185">Reference proteome</keyword>
<dbReference type="OrthoDB" id="9814088at2"/>
<reference evidence="3" key="1">
    <citation type="submission" date="2015-03" db="EMBL/GenBank/DDBJ databases">
        <title>Draft genome sequence of a novel methanotroph (Sn10-6) isolated from flooded ricefield rhizosphere in India.</title>
        <authorList>
            <person name="Pandit P.S."/>
            <person name="Pore S.D."/>
            <person name="Arora P."/>
            <person name="Kapse N.G."/>
            <person name="Dhakephalkar P.K."/>
            <person name="Rahalkar M.C."/>
        </authorList>
    </citation>
    <scope>NUCLEOTIDE SEQUENCE [LARGE SCALE GENOMIC DNA]</scope>
    <source>
        <strain evidence="3">Sn10-6</strain>
    </source>
</reference>
<organism evidence="2 3">
    <name type="scientific">Methylocucumis oryzae</name>
    <dbReference type="NCBI Taxonomy" id="1632867"/>
    <lineage>
        <taxon>Bacteria</taxon>
        <taxon>Pseudomonadati</taxon>
        <taxon>Pseudomonadota</taxon>
        <taxon>Gammaproteobacteria</taxon>
        <taxon>Methylococcales</taxon>
        <taxon>Methylococcaceae</taxon>
        <taxon>Methylocucumis</taxon>
    </lineage>
</organism>
<evidence type="ECO:0000313" key="3">
    <source>
        <dbReference type="Proteomes" id="UP000033684"/>
    </source>
</evidence>